<dbReference type="EMBL" id="JGYK01000001">
    <property type="protein sequence ID" value="KFI40413.1"/>
    <property type="molecule type" value="Genomic_DNA"/>
</dbReference>
<evidence type="ECO:0000256" key="5">
    <source>
        <dbReference type="HAMAP-Rule" id="MF_00527"/>
    </source>
</evidence>
<organism evidence="6 7">
    <name type="scientific">Bifidobacterium actinocoloniiforme DSM 22766</name>
    <dbReference type="NCBI Taxonomy" id="1437605"/>
    <lineage>
        <taxon>Bacteria</taxon>
        <taxon>Bacillati</taxon>
        <taxon>Actinomycetota</taxon>
        <taxon>Actinomycetes</taxon>
        <taxon>Bifidobacteriales</taxon>
        <taxon>Bifidobacteriaceae</taxon>
        <taxon>Bifidobacterium</taxon>
    </lineage>
</organism>
<dbReference type="InterPro" id="IPR003180">
    <property type="entry name" value="MPG"/>
</dbReference>
<comment type="caution">
    <text evidence="6">The sequence shown here is derived from an EMBL/GenBank/DDBJ whole genome shotgun (WGS) entry which is preliminary data.</text>
</comment>
<evidence type="ECO:0000256" key="4">
    <source>
        <dbReference type="ARBA" id="ARBA00023204"/>
    </source>
</evidence>
<dbReference type="FunFam" id="3.10.300.10:FF:000001">
    <property type="entry name" value="Putative 3-methyladenine DNA glycosylase"/>
    <property type="match status" value="1"/>
</dbReference>
<dbReference type="NCBIfam" id="TIGR00567">
    <property type="entry name" value="3mg"/>
    <property type="match status" value="1"/>
</dbReference>
<keyword evidence="6" id="KW-0326">Glycosidase</keyword>
<evidence type="ECO:0000256" key="3">
    <source>
        <dbReference type="ARBA" id="ARBA00022801"/>
    </source>
</evidence>
<gene>
    <name evidence="6" type="ORF">BACT_1117</name>
</gene>
<name>A0A086Z1L3_9BIFI</name>
<dbReference type="GO" id="GO:0003905">
    <property type="term" value="F:alkylbase DNA N-glycosylase activity"/>
    <property type="evidence" value="ECO:0007669"/>
    <property type="project" value="InterPro"/>
</dbReference>
<dbReference type="AlphaFoldDB" id="A0A086Z1L3"/>
<keyword evidence="3 5" id="KW-0378">Hydrolase</keyword>
<reference evidence="6 7" key="1">
    <citation type="submission" date="2014-03" db="EMBL/GenBank/DDBJ databases">
        <title>Genomics of Bifidobacteria.</title>
        <authorList>
            <person name="Ventura M."/>
            <person name="Milani C."/>
            <person name="Lugli G.A."/>
        </authorList>
    </citation>
    <scope>NUCLEOTIDE SEQUENCE [LARGE SCALE GENOMIC DNA]</scope>
    <source>
        <strain evidence="6 7">DSM 22766</strain>
    </source>
</reference>
<dbReference type="SUPFAM" id="SSF50486">
    <property type="entry name" value="FMT C-terminal domain-like"/>
    <property type="match status" value="1"/>
</dbReference>
<sequence length="219" mass="23879">MTGGADPAGASARGLDAFHRAQELEDQVVQGSFPDFLDGPVDQAARRLLGCFLLRDYEDGGRSIVRIVETEAYDQNDPASHAYHGRSERNAALFGPSGHLYVYFTYGMHYCCNITCDQDGFGAGALIRACQPVAGLSLLKSHRHGRHPDRDLTNGPAKLSQAIAVDKTLYAHDLRQPPLRLVQGGLQTGERVEATVRIGISKAKDARRRYIIAGNPYVS</sequence>
<evidence type="ECO:0000256" key="2">
    <source>
        <dbReference type="ARBA" id="ARBA00022763"/>
    </source>
</evidence>
<dbReference type="Gene3D" id="3.10.300.10">
    <property type="entry name" value="Methylpurine-DNA glycosylase (MPG)"/>
    <property type="match status" value="1"/>
</dbReference>
<proteinExistence type="inferred from homology"/>
<dbReference type="RefSeq" id="WP_081924874.1">
    <property type="nucleotide sequence ID" value="NZ_CP011786.1"/>
</dbReference>
<keyword evidence="4 5" id="KW-0234">DNA repair</keyword>
<dbReference type="PANTHER" id="PTHR10429">
    <property type="entry name" value="DNA-3-METHYLADENINE GLYCOSYLASE"/>
    <property type="match status" value="1"/>
</dbReference>
<accession>A0A086Z1L3</accession>
<dbReference type="Proteomes" id="UP000029015">
    <property type="component" value="Unassembled WGS sequence"/>
</dbReference>
<dbReference type="GO" id="GO:0003677">
    <property type="term" value="F:DNA binding"/>
    <property type="evidence" value="ECO:0007669"/>
    <property type="project" value="InterPro"/>
</dbReference>
<evidence type="ECO:0000313" key="6">
    <source>
        <dbReference type="EMBL" id="KFI40413.1"/>
    </source>
</evidence>
<dbReference type="GO" id="GO:0006284">
    <property type="term" value="P:base-excision repair"/>
    <property type="evidence" value="ECO:0007669"/>
    <property type="project" value="InterPro"/>
</dbReference>
<dbReference type="HAMAP" id="MF_00527">
    <property type="entry name" value="3MGH"/>
    <property type="match status" value="1"/>
</dbReference>
<dbReference type="EC" id="3.2.2.-" evidence="5"/>
<dbReference type="eggNOG" id="COG2094">
    <property type="taxonomic scope" value="Bacteria"/>
</dbReference>
<dbReference type="Pfam" id="PF02245">
    <property type="entry name" value="Pur_DNA_glyco"/>
    <property type="match status" value="1"/>
</dbReference>
<protein>
    <recommendedName>
        <fullName evidence="5">Putative 3-methyladenine DNA glycosylase</fullName>
        <ecNumber evidence="5">3.2.2.-</ecNumber>
    </recommendedName>
</protein>
<dbReference type="NCBIfam" id="NF002003">
    <property type="entry name" value="PRK00802.1-3"/>
    <property type="match status" value="1"/>
</dbReference>
<dbReference type="InterPro" id="IPR011034">
    <property type="entry name" value="Formyl_transferase-like_C_sf"/>
</dbReference>
<dbReference type="InterPro" id="IPR036995">
    <property type="entry name" value="MPG_sf"/>
</dbReference>
<keyword evidence="7" id="KW-1185">Reference proteome</keyword>
<dbReference type="PANTHER" id="PTHR10429:SF0">
    <property type="entry name" value="DNA-3-METHYLADENINE GLYCOSYLASE"/>
    <property type="match status" value="1"/>
</dbReference>
<dbReference type="CDD" id="cd00540">
    <property type="entry name" value="AAG"/>
    <property type="match status" value="1"/>
</dbReference>
<dbReference type="STRING" id="1437605.AB656_04195"/>
<evidence type="ECO:0000256" key="1">
    <source>
        <dbReference type="ARBA" id="ARBA00009232"/>
    </source>
</evidence>
<evidence type="ECO:0000313" key="7">
    <source>
        <dbReference type="Proteomes" id="UP000029015"/>
    </source>
</evidence>
<keyword evidence="2 5" id="KW-0227">DNA damage</keyword>
<comment type="similarity">
    <text evidence="1 5">Belongs to the DNA glycosylase MPG family.</text>
</comment>
<dbReference type="OrthoDB" id="9794313at2"/>